<dbReference type="AlphaFoldDB" id="A0A2M9FWZ3"/>
<sequence>MAHVPPRAAGRRSGAPAEAGGGMITTARSWKGAAMLTARYTVFRAREPRRRRWSLEDRLAALPRQGLPLETGVEIRWNDHQVPFVEAAGERDLAVGLGVVHGHLRLFQMEIMRRLARGRMAGLLGPVALDVDRSLRIVGFSRAVEEIRQGLPEETREWLAGFRDGVNAVIESADEHPEEFRLLGAAPEPWTLADLVAIGRVAASDFSWKVLRRLLPHSDRENWPAAWQRLIAEGGSPVPSYAGDGRSPGTEDFLAAFGRSGSNSLAVAGERTKSGAAMIASDPHLGVMLPNLWLIAGMRAPGIHAVGLMIPGVPVMALGRNEHIAWGGTSLHAASSDLFDVTDLPDGEIATREETIPVRWGGEGRVTIRECAYGPIISDAPMLGLPKNRPLAMRWIGHDPNDEISAMLGVQRARNWDEFRGALDGFAAPAQTMVYADVRGRVGKAIAAHLPRRGAGPPADIVRKREFLDHWSEIVVGSDFPAEFAPERGYVASANNRPPPSDVPVGFFFSSNDRVDRMNRLLDGLSEGGPDDLKALQRDVAMPSSERIRRGMLEVLDNQAADTPDVVGALATWNGRHEAGSRGALAYELMVHHLLRHLHAAYELALYLAAWDLTAQLARDLEELPRRRLEKAATRAARDAQSDFRRHRTWGAIHRMRLEHPFARVPVIGRSYRFSDDAIGGGNETLMKTAHGVARDTHRVGLGQVARHVSDLSDPDANDFCLLGGQDGWLGSDSFNDQYTLWREGRYVRVPMSRSSVAREFRHVVTLSPAGAGYGEHRHG</sequence>
<comment type="caution">
    <text evidence="7">The sequence shown here is derived from an EMBL/GenBank/DDBJ whole genome shotgun (WGS) entry which is preliminary data.</text>
</comment>
<reference evidence="7 8" key="1">
    <citation type="submission" date="2017-11" db="EMBL/GenBank/DDBJ databases">
        <title>Draft genome sequence of Rhizobiales bacterium SY3-13.</title>
        <authorList>
            <person name="Sun C."/>
        </authorList>
    </citation>
    <scope>NUCLEOTIDE SEQUENCE [LARGE SCALE GENOMIC DNA]</scope>
    <source>
        <strain evidence="7 8">SY3-13</strain>
    </source>
</reference>
<accession>A0A2M9FWZ3</accession>
<protein>
    <submittedName>
        <fullName evidence="7">Penicillin acylase family protein</fullName>
    </submittedName>
</protein>
<organism evidence="7 8">
    <name type="scientific">Minwuia thermotolerans</name>
    <dbReference type="NCBI Taxonomy" id="2056226"/>
    <lineage>
        <taxon>Bacteria</taxon>
        <taxon>Pseudomonadati</taxon>
        <taxon>Pseudomonadota</taxon>
        <taxon>Alphaproteobacteria</taxon>
        <taxon>Minwuiales</taxon>
        <taxon>Minwuiaceae</taxon>
        <taxon>Minwuia</taxon>
    </lineage>
</organism>
<dbReference type="GO" id="GO:0046872">
    <property type="term" value="F:metal ion binding"/>
    <property type="evidence" value="ECO:0007669"/>
    <property type="project" value="UniProtKB-KW"/>
</dbReference>
<evidence type="ECO:0000313" key="8">
    <source>
        <dbReference type="Proteomes" id="UP000229498"/>
    </source>
</evidence>
<comment type="similarity">
    <text evidence="1">Belongs to the peptidase S45 family.</text>
</comment>
<evidence type="ECO:0000256" key="2">
    <source>
        <dbReference type="ARBA" id="ARBA00022801"/>
    </source>
</evidence>
<dbReference type="InterPro" id="IPR043147">
    <property type="entry name" value="Penicillin_amidase_A-knob"/>
</dbReference>
<dbReference type="Pfam" id="PF01804">
    <property type="entry name" value="Penicil_amidase"/>
    <property type="match status" value="1"/>
</dbReference>
<evidence type="ECO:0000256" key="3">
    <source>
        <dbReference type="ARBA" id="ARBA00023145"/>
    </source>
</evidence>
<dbReference type="PIRSF" id="PIRSF001227">
    <property type="entry name" value="Pen_acylase"/>
    <property type="match status" value="1"/>
</dbReference>
<keyword evidence="8" id="KW-1185">Reference proteome</keyword>
<evidence type="ECO:0000256" key="5">
    <source>
        <dbReference type="PIRSR" id="PIRSR001227-2"/>
    </source>
</evidence>
<dbReference type="InterPro" id="IPR029055">
    <property type="entry name" value="Ntn_hydrolases_N"/>
</dbReference>
<name>A0A2M9FWZ3_9PROT</name>
<dbReference type="EMBL" id="PHIG01000052">
    <property type="protein sequence ID" value="PJK27982.1"/>
    <property type="molecule type" value="Genomic_DNA"/>
</dbReference>
<dbReference type="Proteomes" id="UP000229498">
    <property type="component" value="Unassembled WGS sequence"/>
</dbReference>
<feature type="region of interest" description="Disordered" evidence="6">
    <location>
        <begin position="1"/>
        <end position="22"/>
    </location>
</feature>
<feature type="binding site" evidence="5">
    <location>
        <position position="337"/>
    </location>
    <ligand>
        <name>Ca(2+)</name>
        <dbReference type="ChEBI" id="CHEBI:29108"/>
    </ligand>
</feature>
<dbReference type="PANTHER" id="PTHR34218:SF4">
    <property type="entry name" value="ACYL-HOMOSERINE LACTONE ACYLASE QUIP"/>
    <property type="match status" value="1"/>
</dbReference>
<dbReference type="Gene3D" id="2.30.120.10">
    <property type="match status" value="1"/>
</dbReference>
<keyword evidence="2" id="KW-0378">Hydrolase</keyword>
<dbReference type="InterPro" id="IPR002692">
    <property type="entry name" value="S45"/>
</dbReference>
<comment type="cofactor">
    <cofactor evidence="5">
        <name>Ca(2+)</name>
        <dbReference type="ChEBI" id="CHEBI:29108"/>
    </cofactor>
    <text evidence="5">Binds 1 Ca(2+) ion per dimer.</text>
</comment>
<proteinExistence type="inferred from homology"/>
<dbReference type="GO" id="GO:0016811">
    <property type="term" value="F:hydrolase activity, acting on carbon-nitrogen (but not peptide) bonds, in linear amides"/>
    <property type="evidence" value="ECO:0007669"/>
    <property type="project" value="InterPro"/>
</dbReference>
<dbReference type="Gene3D" id="1.10.439.10">
    <property type="entry name" value="Penicillin Amidohydrolase, domain 1"/>
    <property type="match status" value="1"/>
</dbReference>
<dbReference type="GO" id="GO:0017000">
    <property type="term" value="P:antibiotic biosynthetic process"/>
    <property type="evidence" value="ECO:0007669"/>
    <property type="project" value="InterPro"/>
</dbReference>
<dbReference type="PANTHER" id="PTHR34218">
    <property type="entry name" value="PEPTIDASE S45 PENICILLIN AMIDASE"/>
    <property type="match status" value="1"/>
</dbReference>
<dbReference type="SUPFAM" id="SSF56235">
    <property type="entry name" value="N-terminal nucleophile aminohydrolases (Ntn hydrolases)"/>
    <property type="match status" value="1"/>
</dbReference>
<dbReference type="InterPro" id="IPR043146">
    <property type="entry name" value="Penicillin_amidase_N_B-knob"/>
</dbReference>
<gene>
    <name evidence="7" type="ORF">CVT23_19840</name>
</gene>
<evidence type="ECO:0000256" key="6">
    <source>
        <dbReference type="SAM" id="MobiDB-lite"/>
    </source>
</evidence>
<dbReference type="InterPro" id="IPR023343">
    <property type="entry name" value="Penicillin_amidase_dom1"/>
</dbReference>
<feature type="compositionally biased region" description="Low complexity" evidence="6">
    <location>
        <begin position="1"/>
        <end position="18"/>
    </location>
</feature>
<dbReference type="Gene3D" id="1.10.1400.10">
    <property type="match status" value="1"/>
</dbReference>
<keyword evidence="5" id="KW-0479">Metal-binding</keyword>
<feature type="active site" description="Nucleophile" evidence="4">
    <location>
        <position position="262"/>
    </location>
</feature>
<evidence type="ECO:0000313" key="7">
    <source>
        <dbReference type="EMBL" id="PJK27982.1"/>
    </source>
</evidence>
<dbReference type="InterPro" id="IPR014395">
    <property type="entry name" value="Pen/GL7ACA/AHL_acylase"/>
</dbReference>
<evidence type="ECO:0000256" key="1">
    <source>
        <dbReference type="ARBA" id="ARBA00006586"/>
    </source>
</evidence>
<evidence type="ECO:0000256" key="4">
    <source>
        <dbReference type="PIRSR" id="PIRSR001227-1"/>
    </source>
</evidence>
<dbReference type="Gene3D" id="3.60.20.10">
    <property type="entry name" value="Glutamine Phosphoribosylpyrophosphate, subunit 1, domain 1"/>
    <property type="match status" value="1"/>
</dbReference>
<keyword evidence="3" id="KW-0865">Zymogen</keyword>
<keyword evidence="5" id="KW-0106">Calcium</keyword>